<gene>
    <name evidence="1" type="ORF">CLF_106413</name>
</gene>
<feature type="non-terminal residue" evidence="1">
    <location>
        <position position="394"/>
    </location>
</feature>
<sequence length="394" mass="45263">MGPVRVVYTARLRGDCTQRERIRRVSVNVMFNLNVNLMDLTKCSRLRPNGYMASEGSSRVELPIARKAFDPCDADCVIEGRTAQHPQCDLISFSWPNVNFSNIGQEVDSRNSYQLIKYRPPCRFGSSSSFYKDFRFFLERLALSRNEIEMTYFRTLSYERKDDRSNGSNVSAHPTTLKNSPNHEEYFRNVILSWYDIRDIAAHCMDVTQYWNTVLTGTAPSVRVKYRKREFQLGSKGPREERISFQLNEELNQNCLLKVRLQINGGDSDHQIWLVNVIIPTDPFVTAIEFSAAVAVNKSLNANRQSKTRSLPVRRCFLAFNDYESLASESDLDCTYLHMVKSHGQFVPNQFGATHKHLMPTCYQFACACERVDPNHQKTRQIVSHASHNGAQSE</sequence>
<proteinExistence type="predicted"/>
<dbReference type="EMBL" id="DF143172">
    <property type="protein sequence ID" value="GAA51588.1"/>
    <property type="molecule type" value="Genomic_DNA"/>
</dbReference>
<protein>
    <submittedName>
        <fullName evidence="1">Uncharacterized protein</fullName>
    </submittedName>
</protein>
<keyword evidence="2" id="KW-1185">Reference proteome</keyword>
<evidence type="ECO:0000313" key="1">
    <source>
        <dbReference type="EMBL" id="GAA51588.1"/>
    </source>
</evidence>
<dbReference type="AlphaFoldDB" id="G7YF55"/>
<name>G7YF55_CLOSI</name>
<evidence type="ECO:0000313" key="2">
    <source>
        <dbReference type="Proteomes" id="UP000008909"/>
    </source>
</evidence>
<reference evidence="1" key="1">
    <citation type="journal article" date="2011" name="Genome Biol.">
        <title>The draft genome of the carcinogenic human liver fluke Clonorchis sinensis.</title>
        <authorList>
            <person name="Wang X."/>
            <person name="Chen W."/>
            <person name="Huang Y."/>
            <person name="Sun J."/>
            <person name="Men J."/>
            <person name="Liu H."/>
            <person name="Luo F."/>
            <person name="Guo L."/>
            <person name="Lv X."/>
            <person name="Deng C."/>
            <person name="Zhou C."/>
            <person name="Fan Y."/>
            <person name="Li X."/>
            <person name="Huang L."/>
            <person name="Hu Y."/>
            <person name="Liang C."/>
            <person name="Hu X."/>
            <person name="Xu J."/>
            <person name="Yu X."/>
        </authorList>
    </citation>
    <scope>NUCLEOTIDE SEQUENCE [LARGE SCALE GENOMIC DNA]</scope>
    <source>
        <strain evidence="1">Henan</strain>
    </source>
</reference>
<accession>G7YF55</accession>
<organism evidence="1 2">
    <name type="scientific">Clonorchis sinensis</name>
    <name type="common">Chinese liver fluke</name>
    <dbReference type="NCBI Taxonomy" id="79923"/>
    <lineage>
        <taxon>Eukaryota</taxon>
        <taxon>Metazoa</taxon>
        <taxon>Spiralia</taxon>
        <taxon>Lophotrochozoa</taxon>
        <taxon>Platyhelminthes</taxon>
        <taxon>Trematoda</taxon>
        <taxon>Digenea</taxon>
        <taxon>Opisthorchiida</taxon>
        <taxon>Opisthorchiata</taxon>
        <taxon>Opisthorchiidae</taxon>
        <taxon>Clonorchis</taxon>
    </lineage>
</organism>
<reference key="2">
    <citation type="submission" date="2011-10" db="EMBL/GenBank/DDBJ databases">
        <title>The genome and transcriptome sequence of Clonorchis sinensis provide insights into the carcinogenic liver fluke.</title>
        <authorList>
            <person name="Wang X."/>
            <person name="Huang Y."/>
            <person name="Chen W."/>
            <person name="Liu H."/>
            <person name="Guo L."/>
            <person name="Chen Y."/>
            <person name="Luo F."/>
            <person name="Zhou W."/>
            <person name="Sun J."/>
            <person name="Mao Q."/>
            <person name="Liang P."/>
            <person name="Zhou C."/>
            <person name="Tian Y."/>
            <person name="Men J."/>
            <person name="Lv X."/>
            <person name="Huang L."/>
            <person name="Zhou J."/>
            <person name="Hu Y."/>
            <person name="Li R."/>
            <person name="Zhang F."/>
            <person name="Lei H."/>
            <person name="Li X."/>
            <person name="Hu X."/>
            <person name="Liang C."/>
            <person name="Xu J."/>
            <person name="Wu Z."/>
            <person name="Yu X."/>
        </authorList>
    </citation>
    <scope>NUCLEOTIDE SEQUENCE</scope>
    <source>
        <strain>Henan</strain>
    </source>
</reference>
<dbReference type="Proteomes" id="UP000008909">
    <property type="component" value="Unassembled WGS sequence"/>
</dbReference>